<proteinExistence type="predicted"/>
<dbReference type="AlphaFoldDB" id="A0A9X9X670"/>
<reference evidence="1" key="2">
    <citation type="journal article" date="2021" name="Syst. Appl. Microbiol.">
        <title>Roseomonas hellenica sp. nov., isolated from roots of wild-growing Alkanna tinctoria.</title>
        <authorList>
            <person name="Rat A."/>
            <person name="Naranjo H.D."/>
            <person name="Lebbe L."/>
            <person name="Cnockaert M."/>
            <person name="Krigas N."/>
            <person name="Grigoriadou K."/>
            <person name="Maloupa E."/>
            <person name="Willems A."/>
        </authorList>
    </citation>
    <scope>NUCLEOTIDE SEQUENCE</scope>
    <source>
        <strain evidence="1">LMG 31228</strain>
    </source>
</reference>
<organism evidence="1 2">
    <name type="scientific">Neoroseomonas eburnea</name>
    <dbReference type="NCBI Taxonomy" id="1346889"/>
    <lineage>
        <taxon>Bacteria</taxon>
        <taxon>Pseudomonadati</taxon>
        <taxon>Pseudomonadota</taxon>
        <taxon>Alphaproteobacteria</taxon>
        <taxon>Acetobacterales</taxon>
        <taxon>Acetobacteraceae</taxon>
        <taxon>Neoroseomonas</taxon>
    </lineage>
</organism>
<dbReference type="InterPro" id="IPR010865">
    <property type="entry name" value="DUF1499"/>
</dbReference>
<comment type="caution">
    <text evidence="1">The sequence shown here is derived from an EMBL/GenBank/DDBJ whole genome shotgun (WGS) entry which is preliminary data.</text>
</comment>
<dbReference type="Proteomes" id="UP001138709">
    <property type="component" value="Unassembled WGS sequence"/>
</dbReference>
<sequence length="146" mass="15826">MISMLFSRGADGVPAPSPLDFATLALPATPNTCLLTPSTAPGAGHLHRDPFPVPVDDAFAAIRAVAAAQPRTFPLADYPERRQAQWVVRSRLMNYPDIVVAEVAPAGDGTGLWLYSRSLIGRSDFGVNRARVLAWLTEFEARLRRG</sequence>
<name>A0A9X9X670_9PROT</name>
<keyword evidence="2" id="KW-1185">Reference proteome</keyword>
<accession>A0A9X9X670</accession>
<gene>
    <name evidence="1" type="ORF">GXW74_01805</name>
</gene>
<protein>
    <submittedName>
        <fullName evidence="1">DUF1499 domain-containing protein</fullName>
    </submittedName>
</protein>
<evidence type="ECO:0000313" key="1">
    <source>
        <dbReference type="EMBL" id="MBR0679206.1"/>
    </source>
</evidence>
<dbReference type="Pfam" id="PF07386">
    <property type="entry name" value="DUF1499"/>
    <property type="match status" value="1"/>
</dbReference>
<dbReference type="EMBL" id="JAAEDL010000001">
    <property type="protein sequence ID" value="MBR0679206.1"/>
    <property type="molecule type" value="Genomic_DNA"/>
</dbReference>
<evidence type="ECO:0000313" key="2">
    <source>
        <dbReference type="Proteomes" id="UP001138709"/>
    </source>
</evidence>
<reference evidence="1" key="1">
    <citation type="submission" date="2020-01" db="EMBL/GenBank/DDBJ databases">
        <authorList>
            <person name="Rat A."/>
        </authorList>
    </citation>
    <scope>NUCLEOTIDE SEQUENCE</scope>
    <source>
        <strain evidence="1">LMG 31228</strain>
    </source>
</reference>